<protein>
    <submittedName>
        <fullName evidence="1">Cyanamide hydratase</fullName>
    </submittedName>
</protein>
<dbReference type="Gene3D" id="1.10.3210.10">
    <property type="entry name" value="Hypothetical protein af1432"/>
    <property type="match status" value="1"/>
</dbReference>
<evidence type="ECO:0000313" key="1">
    <source>
        <dbReference type="EMBL" id="BBX06324.1"/>
    </source>
</evidence>
<dbReference type="PANTHER" id="PTHR35569:SF1">
    <property type="entry name" value="CYANAMIDE HYDRATASE DDI2-RELATED"/>
    <property type="match status" value="1"/>
</dbReference>
<evidence type="ECO:0000313" key="2">
    <source>
        <dbReference type="Proteomes" id="UP000467327"/>
    </source>
</evidence>
<dbReference type="SUPFAM" id="SSF109604">
    <property type="entry name" value="HD-domain/PDEase-like"/>
    <property type="match status" value="1"/>
</dbReference>
<dbReference type="KEGG" id="maic:MAIC_11270"/>
<reference evidence="1 2" key="1">
    <citation type="journal article" date="2019" name="Emerg. Microbes Infect.">
        <title>Comprehensive subspecies identification of 175 nontuberculous mycobacteria species based on 7547 genomic profiles.</title>
        <authorList>
            <person name="Matsumoto Y."/>
            <person name="Kinjo T."/>
            <person name="Motooka D."/>
            <person name="Nabeya D."/>
            <person name="Jung N."/>
            <person name="Uechi K."/>
            <person name="Horii T."/>
            <person name="Iida T."/>
            <person name="Fujita J."/>
            <person name="Nakamura S."/>
        </authorList>
    </citation>
    <scope>NUCLEOTIDE SEQUENCE [LARGE SCALE GENOMIC DNA]</scope>
    <source>
        <strain evidence="1 2">JCM 6376</strain>
    </source>
</reference>
<gene>
    <name evidence="1" type="ORF">MAIC_11270</name>
</gene>
<proteinExistence type="predicted"/>
<dbReference type="Proteomes" id="UP000467327">
    <property type="component" value="Chromosome"/>
</dbReference>
<dbReference type="AlphaFoldDB" id="A0AAD1HKF4"/>
<dbReference type="PANTHER" id="PTHR35569">
    <property type="entry name" value="CYANAMIDE HYDRATASE DDI2-RELATED"/>
    <property type="match status" value="1"/>
</dbReference>
<name>A0AAD1HKF4_9MYCO</name>
<sequence>MLIDQPFAYNLPKQAWSGGQSEFMFPTTTAATAAASVATRFYPPALFNHCARSYVWGVKYAAAHDISFDDELYFVSAMLHDLALTDPFDSHRVAFEEAGGDLAWVFGVAAGWPADRAARAEEIIVLHMRDDVPANADPESHLLQVATAWDVAGRRPEEFGAQARAEVLEQYPRLAFGEEFLACFDDQARRKPDGAAAASLASDGAARIRANPLDH</sequence>
<keyword evidence="2" id="KW-1185">Reference proteome</keyword>
<accession>A0AAD1HKF4</accession>
<dbReference type="EMBL" id="AP022561">
    <property type="protein sequence ID" value="BBX06324.1"/>
    <property type="molecule type" value="Genomic_DNA"/>
</dbReference>
<organism evidence="1 2">
    <name type="scientific">Mycolicibacterium aichiense</name>
    <dbReference type="NCBI Taxonomy" id="1799"/>
    <lineage>
        <taxon>Bacteria</taxon>
        <taxon>Bacillati</taxon>
        <taxon>Actinomycetota</taxon>
        <taxon>Actinomycetes</taxon>
        <taxon>Mycobacteriales</taxon>
        <taxon>Mycobacteriaceae</taxon>
        <taxon>Mycolicibacterium</taxon>
    </lineage>
</organism>